<dbReference type="Pfam" id="PF22559">
    <property type="entry name" value="GNAT-phage-like"/>
    <property type="match status" value="1"/>
</dbReference>
<keyword evidence="4" id="KW-1185">Reference proteome</keyword>
<reference evidence="3 4" key="1">
    <citation type="submission" date="2020-07" db="EMBL/GenBank/DDBJ databases">
        <authorList>
            <person name="Feng H."/>
        </authorList>
    </citation>
    <scope>NUCLEOTIDE SEQUENCE [LARGE SCALE GENOMIC DNA]</scope>
    <source>
        <strain evidence="4">s-11</strain>
    </source>
</reference>
<feature type="domain" description="GNAT-like C-terminal" evidence="2">
    <location>
        <begin position="276"/>
        <end position="430"/>
    </location>
</feature>
<name>A0A7W1XC67_9BACL</name>
<evidence type="ECO:0000313" key="4">
    <source>
        <dbReference type="Proteomes" id="UP000530514"/>
    </source>
</evidence>
<dbReference type="RefSeq" id="WP_033100795.1">
    <property type="nucleotide sequence ID" value="NZ_JACEIP010000025.1"/>
</dbReference>
<evidence type="ECO:0000259" key="1">
    <source>
        <dbReference type="Pfam" id="PF22555"/>
    </source>
</evidence>
<feature type="domain" description="GNAT-like N-terminal" evidence="1">
    <location>
        <begin position="2"/>
        <end position="266"/>
    </location>
</feature>
<proteinExistence type="predicted"/>
<protein>
    <submittedName>
        <fullName evidence="3">Uncharacterized protein</fullName>
    </submittedName>
</protein>
<dbReference type="Proteomes" id="UP000530514">
    <property type="component" value="Unassembled WGS sequence"/>
</dbReference>
<sequence>MFVGSINQDLRCLVSEVTRGWDTQDVYIGCSGNFTIERILKDRGFNLYGNDVSLYTCTIGHHLAGKDWDICVKHDDWQWLEEYMQDGVSRIATLLLCTTMLDGFNRKEPFFMRRREAYRKQWDRLLTETCERVLKGIEGVHLADFWPGDVVEWTLIAPREAGFISFPPTYKGGYEKLYKAFNEVFHWNEPAYEIFDKDRLKTMVEYVKQKKWWMMARDEPIEGLEEYEVGRMQTSLRSKPVIVYANKAPLRITMPHQKTQVVNIPRFTEKDVIMENSKLSIMKITQGQMNTLRSLYLNPGIAPASATLNLAVLIDGKLIGAIGLSRPQHGQGGAYLMTDFVIRPVRYKRLSKLILAAVLSTEVKLMIEQGINSRVQIIATTAFTDKPVSMKYRGLFWLQSRKENPSRLNYWGNAGKWSLEEGLKWWLKKHSKSTN</sequence>
<dbReference type="Pfam" id="PF22555">
    <property type="entry name" value="DAM-like-phage1"/>
    <property type="match status" value="1"/>
</dbReference>
<accession>A0A7W1XC67</accession>
<evidence type="ECO:0000313" key="3">
    <source>
        <dbReference type="EMBL" id="MBA4543981.1"/>
    </source>
</evidence>
<dbReference type="InterPro" id="IPR054341">
    <property type="entry name" value="GNAT-like_N"/>
</dbReference>
<dbReference type="OrthoDB" id="2986065at2"/>
<evidence type="ECO:0000259" key="2">
    <source>
        <dbReference type="Pfam" id="PF22559"/>
    </source>
</evidence>
<comment type="caution">
    <text evidence="3">The sequence shown here is derived from an EMBL/GenBank/DDBJ whole genome shotgun (WGS) entry which is preliminary data.</text>
</comment>
<dbReference type="EMBL" id="JACEIP010000025">
    <property type="protein sequence ID" value="MBA4543981.1"/>
    <property type="molecule type" value="Genomic_DNA"/>
</dbReference>
<dbReference type="AlphaFoldDB" id="A0A7W1XC67"/>
<organism evidence="3 4">
    <name type="scientific">Thermoactinomyces daqus</name>
    <dbReference type="NCBI Taxonomy" id="1329516"/>
    <lineage>
        <taxon>Bacteria</taxon>
        <taxon>Bacillati</taxon>
        <taxon>Bacillota</taxon>
        <taxon>Bacilli</taxon>
        <taxon>Bacillales</taxon>
        <taxon>Thermoactinomycetaceae</taxon>
        <taxon>Thermoactinomyces</taxon>
    </lineage>
</organism>
<dbReference type="InterPro" id="IPR054340">
    <property type="entry name" value="GNAT-like_C_phage-like"/>
</dbReference>
<gene>
    <name evidence="3" type="ORF">H1164_13915</name>
</gene>